<dbReference type="RefSeq" id="XP_038049936.1">
    <property type="nucleotide sequence ID" value="XM_038194008.1"/>
</dbReference>
<feature type="compositionally biased region" description="Polar residues" evidence="1">
    <location>
        <begin position="154"/>
        <end position="172"/>
    </location>
</feature>
<organism evidence="2 3">
    <name type="scientific">Patiria miniata</name>
    <name type="common">Bat star</name>
    <name type="synonym">Asterina miniata</name>
    <dbReference type="NCBI Taxonomy" id="46514"/>
    <lineage>
        <taxon>Eukaryota</taxon>
        <taxon>Metazoa</taxon>
        <taxon>Echinodermata</taxon>
        <taxon>Eleutherozoa</taxon>
        <taxon>Asterozoa</taxon>
        <taxon>Asteroidea</taxon>
        <taxon>Valvatacea</taxon>
        <taxon>Valvatida</taxon>
        <taxon>Asterinidae</taxon>
        <taxon>Patiria</taxon>
    </lineage>
</organism>
<proteinExistence type="predicted"/>
<dbReference type="OMA" id="YTRVMPD"/>
<feature type="compositionally biased region" description="Polar residues" evidence="1">
    <location>
        <begin position="64"/>
        <end position="76"/>
    </location>
</feature>
<dbReference type="Proteomes" id="UP000887568">
    <property type="component" value="Unplaced"/>
</dbReference>
<feature type="region of interest" description="Disordered" evidence="1">
    <location>
        <begin position="353"/>
        <end position="372"/>
    </location>
</feature>
<dbReference type="OrthoDB" id="10053624at2759"/>
<name>A0A913ZFV7_PATMI</name>
<dbReference type="PANTHER" id="PTHR22529:SF1">
    <property type="entry name" value="EPITHELIAL-STROMAL INTERACTION PROTEIN 1"/>
    <property type="match status" value="1"/>
</dbReference>
<dbReference type="InterPro" id="IPR026185">
    <property type="entry name" value="EPSTI1"/>
</dbReference>
<dbReference type="GeneID" id="119723393"/>
<evidence type="ECO:0000256" key="1">
    <source>
        <dbReference type="SAM" id="MobiDB-lite"/>
    </source>
</evidence>
<feature type="compositionally biased region" description="Low complexity" evidence="1">
    <location>
        <begin position="91"/>
        <end position="110"/>
    </location>
</feature>
<dbReference type="CDD" id="cd14279">
    <property type="entry name" value="CUE"/>
    <property type="match status" value="1"/>
</dbReference>
<dbReference type="EnsemblMetazoa" id="XM_038194008.1">
    <property type="protein sequence ID" value="XP_038049936.1"/>
    <property type="gene ID" value="LOC119723393"/>
</dbReference>
<keyword evidence="3" id="KW-1185">Reference proteome</keyword>
<evidence type="ECO:0000313" key="3">
    <source>
        <dbReference type="Proteomes" id="UP000887568"/>
    </source>
</evidence>
<feature type="compositionally biased region" description="Basic and acidic residues" evidence="1">
    <location>
        <begin position="237"/>
        <end position="260"/>
    </location>
</feature>
<evidence type="ECO:0008006" key="4">
    <source>
        <dbReference type="Google" id="ProtNLM"/>
    </source>
</evidence>
<reference evidence="2" key="1">
    <citation type="submission" date="2022-11" db="UniProtKB">
        <authorList>
            <consortium name="EnsemblMetazoa"/>
        </authorList>
    </citation>
    <scope>IDENTIFICATION</scope>
</reference>
<feature type="compositionally biased region" description="Polar residues" evidence="1">
    <location>
        <begin position="121"/>
        <end position="134"/>
    </location>
</feature>
<feature type="compositionally biased region" description="Polar residues" evidence="1">
    <location>
        <begin position="206"/>
        <end position="218"/>
    </location>
</feature>
<feature type="region of interest" description="Disordered" evidence="1">
    <location>
        <begin position="52"/>
        <end position="348"/>
    </location>
</feature>
<dbReference type="PANTHER" id="PTHR22529">
    <property type="entry name" value="EPITHELIAL-STROMAL INTERACTION PROTEIN 1"/>
    <property type="match status" value="1"/>
</dbReference>
<sequence length="422" mass="46959">MLGGAIHDHQVNYKQAYKNAASNYCMYWEFPNIRWGFAYFVMSRAYTVGSRSHTQTAGKGAKVNNAQKKPTSTRSDLGNRTKVKELNSLQGGASSPKSKSPASKSGASATPPNPRVVTLADLNSGNKKSNSCRASTGPPIPKSKPGADSGGAVTASSRQSSIAKSCPTSRTKSTGKDAKMWEDELQPQRGYSGNKSSSFNSSGSNQTNFASKNAQSSGDGDRRETYQSQGGYTRVMPDQKKRDKLQNQRTSELERFEAYKEKRKLGHVSMTPSRVGGAKVSEEEARKQQQRELQDKKYEMISKRGLWAKEKREREEQEYAEKKARARQQTEKNKQREQQRQRELQTKRQHWIARGGLERLEGSGVGGASETSYNEGAEEFEIDESAVNSLKELFPFKDRIKLRKMLGAAKGDINTVIDWLSD</sequence>
<feature type="compositionally biased region" description="Basic and acidic residues" evidence="1">
    <location>
        <begin position="280"/>
        <end position="346"/>
    </location>
</feature>
<dbReference type="AlphaFoldDB" id="A0A913ZFV7"/>
<evidence type="ECO:0000313" key="2">
    <source>
        <dbReference type="EnsemblMetazoa" id="XP_038049936.1"/>
    </source>
</evidence>
<protein>
    <recommendedName>
        <fullName evidence="4">CUE domain-containing protein</fullName>
    </recommendedName>
</protein>
<feature type="compositionally biased region" description="Low complexity" evidence="1">
    <location>
        <begin position="190"/>
        <end position="205"/>
    </location>
</feature>
<accession>A0A913ZFV7</accession>